<proteinExistence type="predicted"/>
<evidence type="ECO:0000313" key="1">
    <source>
        <dbReference type="EMBL" id="QHF14744.1"/>
    </source>
</evidence>
<dbReference type="RefSeq" id="WP_144400535.1">
    <property type="nucleotide sequence ID" value="NZ_CP047385.1"/>
</dbReference>
<evidence type="ECO:0000313" key="2">
    <source>
        <dbReference type="Proteomes" id="UP000035080"/>
    </source>
</evidence>
<reference evidence="1 2" key="1">
    <citation type="journal article" date="2015" name="Genome Announc.">
        <title>Genome Sequences of Two Pandoraea pnomenusa Isolates Recovered 11 Months Apart from a Cystic Fibrosis Patient.</title>
        <authorList>
            <person name="Ee R."/>
            <person name="Ambrose M."/>
            <person name="Lazenby J."/>
            <person name="Williams P."/>
            <person name="Chan K.G."/>
            <person name="Roddam L."/>
        </authorList>
    </citation>
    <scope>NUCLEOTIDE SEQUENCE [LARGE SCALE GENOMIC DNA]</scope>
    <source>
        <strain evidence="1 2">6399</strain>
    </source>
</reference>
<name>A0ABX6HW78_9BURK</name>
<gene>
    <name evidence="1" type="ORF">PI93_020315</name>
</gene>
<organism evidence="1 2">
    <name type="scientific">Pandoraea fibrosis</name>
    <dbReference type="NCBI Taxonomy" id="1891094"/>
    <lineage>
        <taxon>Bacteria</taxon>
        <taxon>Pseudomonadati</taxon>
        <taxon>Pseudomonadota</taxon>
        <taxon>Betaproteobacteria</taxon>
        <taxon>Burkholderiales</taxon>
        <taxon>Burkholderiaceae</taxon>
        <taxon>Pandoraea</taxon>
    </lineage>
</organism>
<sequence length="68" mass="8026">MNVLFWCKREEERRYARAMPDFFRCLIFLDVLSDEAQSAARYCTLVVPRGQSMSEVRASGRGRHVEKR</sequence>
<protein>
    <recommendedName>
        <fullName evidence="3">Transposase</fullName>
    </recommendedName>
</protein>
<accession>A0ABX6HW78</accession>
<keyword evidence="2" id="KW-1185">Reference proteome</keyword>
<dbReference type="Proteomes" id="UP000035080">
    <property type="component" value="Chromosome"/>
</dbReference>
<dbReference type="EMBL" id="CP047385">
    <property type="protein sequence ID" value="QHF14744.1"/>
    <property type="molecule type" value="Genomic_DNA"/>
</dbReference>
<evidence type="ECO:0008006" key="3">
    <source>
        <dbReference type="Google" id="ProtNLM"/>
    </source>
</evidence>